<feature type="compositionally biased region" description="Polar residues" evidence="2">
    <location>
        <begin position="282"/>
        <end position="292"/>
    </location>
</feature>
<feature type="compositionally biased region" description="Polar residues" evidence="2">
    <location>
        <begin position="183"/>
        <end position="208"/>
    </location>
</feature>
<evidence type="ECO:0000259" key="3">
    <source>
        <dbReference type="Pfam" id="PF05224"/>
    </source>
</evidence>
<feature type="region of interest" description="Disordered" evidence="2">
    <location>
        <begin position="537"/>
        <end position="671"/>
    </location>
</feature>
<feature type="compositionally biased region" description="Basic and acidic residues" evidence="2">
    <location>
        <begin position="759"/>
        <end position="773"/>
    </location>
</feature>
<dbReference type="EMBL" id="JAPUFD010000008">
    <property type="protein sequence ID" value="MDI1488770.1"/>
    <property type="molecule type" value="Genomic_DNA"/>
</dbReference>
<sequence length="941" mass="104347">MDFADIEWDDVPPENAFPTTIQTEADVGHQGQTHTQADWQGEFQQDTYCQAPSQEQQWLLAESQFQYFEYRSGHAMTGQGQVNNAAQAGMAGSGQIYRPDQARIPASGRTVDQHHRFSQHITHFYDEIPQGQGFSPPNSAAATHSTQYMMQPGNNAQEPSYQKAEFTQPNRGLHRPSHAGNLDVTTSSQGQRFTQPTSSDLEGSSSKSASEHRHLHKSNGSPAESQPSATPSQAKRGQNRRHRQQTPEPHDSEGSGSTVDSDGDGEWGDFAPDKKRQRLESKPSTSKASIIKQSKKRDVKRTSNVVRHQFQQSRTHALLQDTNGNAVHSAVFGVYELAGEQGYCERNQAPEIYRRNNMRALQCHYTLTSTSTTSDGLLLVEDPATGKRHLVTSMTFRISGVTSENEREDLPILESDNKRSKWTPTGPKRNVLPHIPPMSDDTVANGATRFHQSVGKGSDVAKSTQYEWSHLQFQAGTKHNGVRRTTQMFQFMRLSLIAVWGDGEHDRIKVASCAGQKYIVFARSPGGRKALIKDEKEEFEVTKRKGQSRQPQGSEASPGPEIESGTAHRKHNRRGPKAGKRKRRRRDDSTPPPTPKAEPESESEPLIGRKRRSAAKAGRTPRDILHLPPSTQGQEPLAATSFTEEEDQQPRQAGDQRADTPPAHVSRDLAKQELGIVSVAFYDPIDYSKSSDFGSPVPQASTEPGRESQLEGHIIGADESVLPTFSERPTAPHGTMLDTSSSFDDSWWEESSLETEDFSEVKEDSDEKVKDEQESPETPGEMHAAEPGVLAGIGGNLGDESQALRPSSVLPPPTPNLAGTRPPPSTQDPPPTSMPARPDLAALEANHFPMDFFQRLPSYLNQFGFLMPPSATHDTSTPDISRAFSAIARVGPTAYDWEQFRQPRTIDPRMLLRHETAGVDYEEYVGLDEEEVLREYWSHQL</sequence>
<feature type="domain" description="NDT80" evidence="3">
    <location>
        <begin position="353"/>
        <end position="526"/>
    </location>
</feature>
<dbReference type="Proteomes" id="UP001161017">
    <property type="component" value="Unassembled WGS sequence"/>
</dbReference>
<dbReference type="GO" id="GO:0003677">
    <property type="term" value="F:DNA binding"/>
    <property type="evidence" value="ECO:0007669"/>
    <property type="project" value="UniProtKB-KW"/>
</dbReference>
<dbReference type="SUPFAM" id="SSF49417">
    <property type="entry name" value="p53-like transcription factors"/>
    <property type="match status" value="1"/>
</dbReference>
<protein>
    <recommendedName>
        <fullName evidence="3">NDT80 domain-containing protein</fullName>
    </recommendedName>
</protein>
<feature type="compositionally biased region" description="Polar residues" evidence="2">
    <location>
        <begin position="688"/>
        <end position="702"/>
    </location>
</feature>
<feature type="compositionally biased region" description="Basic residues" evidence="2">
    <location>
        <begin position="567"/>
        <end position="585"/>
    </location>
</feature>
<keyword evidence="1" id="KW-0238">DNA-binding</keyword>
<dbReference type="AlphaFoldDB" id="A0AA43QLP7"/>
<organism evidence="4 5">
    <name type="scientific">Ramalina farinacea</name>
    <dbReference type="NCBI Taxonomy" id="258253"/>
    <lineage>
        <taxon>Eukaryota</taxon>
        <taxon>Fungi</taxon>
        <taxon>Dikarya</taxon>
        <taxon>Ascomycota</taxon>
        <taxon>Pezizomycotina</taxon>
        <taxon>Lecanoromycetes</taxon>
        <taxon>OSLEUM clade</taxon>
        <taxon>Lecanoromycetidae</taxon>
        <taxon>Lecanorales</taxon>
        <taxon>Lecanorineae</taxon>
        <taxon>Ramalinaceae</taxon>
        <taxon>Ramalina</taxon>
    </lineage>
</organism>
<keyword evidence="5" id="KW-1185">Reference proteome</keyword>
<evidence type="ECO:0000313" key="4">
    <source>
        <dbReference type="EMBL" id="MDI1488770.1"/>
    </source>
</evidence>
<evidence type="ECO:0000256" key="2">
    <source>
        <dbReference type="SAM" id="MobiDB-lite"/>
    </source>
</evidence>
<comment type="caution">
    <text evidence="4">The sequence shown here is derived from an EMBL/GenBank/DDBJ whole genome shotgun (WGS) entry which is preliminary data.</text>
</comment>
<feature type="compositionally biased region" description="Polar residues" evidence="2">
    <location>
        <begin position="218"/>
        <end position="236"/>
    </location>
</feature>
<feature type="compositionally biased region" description="Pro residues" evidence="2">
    <location>
        <begin position="809"/>
        <end position="833"/>
    </location>
</feature>
<dbReference type="Pfam" id="PF05224">
    <property type="entry name" value="NDT80_PhoG"/>
    <property type="match status" value="1"/>
</dbReference>
<evidence type="ECO:0000256" key="1">
    <source>
        <dbReference type="ARBA" id="ARBA00023125"/>
    </source>
</evidence>
<feature type="compositionally biased region" description="Basic and acidic residues" evidence="2">
    <location>
        <begin position="271"/>
        <end position="281"/>
    </location>
</feature>
<feature type="compositionally biased region" description="Polar residues" evidence="2">
    <location>
        <begin position="150"/>
        <end position="170"/>
    </location>
</feature>
<dbReference type="InterPro" id="IPR008967">
    <property type="entry name" value="p53-like_TF_DNA-bd_sf"/>
</dbReference>
<dbReference type="GO" id="GO:0003700">
    <property type="term" value="F:DNA-binding transcription factor activity"/>
    <property type="evidence" value="ECO:0007669"/>
    <property type="project" value="InterPro"/>
</dbReference>
<accession>A0AA43QLP7</accession>
<proteinExistence type="predicted"/>
<name>A0AA43QLP7_9LECA</name>
<reference evidence="4" key="1">
    <citation type="journal article" date="2023" name="Genome Biol. Evol.">
        <title>First Whole Genome Sequence and Flow Cytometry Genome Size Data for the Lichen-Forming Fungus Ramalina farinacea (Ascomycota).</title>
        <authorList>
            <person name="Llewellyn T."/>
            <person name="Mian S."/>
            <person name="Hill R."/>
            <person name="Leitch I.J."/>
            <person name="Gaya E."/>
        </authorList>
    </citation>
    <scope>NUCLEOTIDE SEQUENCE</scope>
    <source>
        <strain evidence="4">LIQ254RAFAR</strain>
    </source>
</reference>
<dbReference type="InterPro" id="IPR024061">
    <property type="entry name" value="NDT80_DNA-bd_dom"/>
</dbReference>
<feature type="region of interest" description="Disordered" evidence="2">
    <location>
        <begin position="417"/>
        <end position="439"/>
    </location>
</feature>
<gene>
    <name evidence="4" type="ORF">OHK93_008046</name>
</gene>
<evidence type="ECO:0000313" key="5">
    <source>
        <dbReference type="Proteomes" id="UP001161017"/>
    </source>
</evidence>
<feature type="region of interest" description="Disordered" evidence="2">
    <location>
        <begin position="150"/>
        <end position="305"/>
    </location>
</feature>
<feature type="compositionally biased region" description="Acidic residues" evidence="2">
    <location>
        <begin position="746"/>
        <end position="758"/>
    </location>
</feature>
<feature type="region of interest" description="Disordered" evidence="2">
    <location>
        <begin position="687"/>
        <end position="838"/>
    </location>
</feature>